<feature type="compositionally biased region" description="Basic and acidic residues" evidence="1">
    <location>
        <begin position="1"/>
        <end position="10"/>
    </location>
</feature>
<evidence type="ECO:0000256" key="1">
    <source>
        <dbReference type="SAM" id="MobiDB-lite"/>
    </source>
</evidence>
<comment type="caution">
    <text evidence="2">The sequence shown here is derived from an EMBL/GenBank/DDBJ whole genome shotgun (WGS) entry which is preliminary data.</text>
</comment>
<gene>
    <name evidence="2" type="ORF">QLX08_001753</name>
</gene>
<evidence type="ECO:0000313" key="2">
    <source>
        <dbReference type="EMBL" id="KAK9308332.1"/>
    </source>
</evidence>
<feature type="compositionally biased region" description="Basic and acidic residues" evidence="1">
    <location>
        <begin position="114"/>
        <end position="129"/>
    </location>
</feature>
<organism evidence="2 3">
    <name type="scientific">Tetragonisca angustula</name>
    <dbReference type="NCBI Taxonomy" id="166442"/>
    <lineage>
        <taxon>Eukaryota</taxon>
        <taxon>Metazoa</taxon>
        <taxon>Ecdysozoa</taxon>
        <taxon>Arthropoda</taxon>
        <taxon>Hexapoda</taxon>
        <taxon>Insecta</taxon>
        <taxon>Pterygota</taxon>
        <taxon>Neoptera</taxon>
        <taxon>Endopterygota</taxon>
        <taxon>Hymenoptera</taxon>
        <taxon>Apocrita</taxon>
        <taxon>Aculeata</taxon>
        <taxon>Apoidea</taxon>
        <taxon>Anthophila</taxon>
        <taxon>Apidae</taxon>
        <taxon>Tetragonisca</taxon>
    </lineage>
</organism>
<protein>
    <submittedName>
        <fullName evidence="2">Uncharacterized protein</fullName>
    </submittedName>
</protein>
<feature type="region of interest" description="Disordered" evidence="1">
    <location>
        <begin position="1"/>
        <end position="52"/>
    </location>
</feature>
<feature type="compositionally biased region" description="Basic and acidic residues" evidence="1">
    <location>
        <begin position="148"/>
        <end position="158"/>
    </location>
</feature>
<proteinExistence type="predicted"/>
<feature type="compositionally biased region" description="Basic residues" evidence="1">
    <location>
        <begin position="137"/>
        <end position="147"/>
    </location>
</feature>
<feature type="region of interest" description="Disordered" evidence="1">
    <location>
        <begin position="110"/>
        <end position="160"/>
    </location>
</feature>
<dbReference type="Proteomes" id="UP001432146">
    <property type="component" value="Unassembled WGS sequence"/>
</dbReference>
<reference evidence="2 3" key="1">
    <citation type="submission" date="2024-05" db="EMBL/GenBank/DDBJ databases">
        <title>The nuclear and mitochondrial genome assemblies of Tetragonisca angustula (Apidae: Meliponini), a tiny yet remarkable pollinator in the Neotropics.</title>
        <authorList>
            <person name="Ferrari R."/>
            <person name="Ricardo P.C."/>
            <person name="Dias F.C."/>
            <person name="Araujo N.S."/>
            <person name="Soares D.O."/>
            <person name="Zhou Q.-S."/>
            <person name="Zhu C.-D."/>
            <person name="Coutinho L."/>
            <person name="Airas M.C."/>
            <person name="Batista T.M."/>
        </authorList>
    </citation>
    <scope>NUCLEOTIDE SEQUENCE [LARGE SCALE GENOMIC DNA]</scope>
    <source>
        <strain evidence="2">ASF017062</strain>
        <tissue evidence="2">Abdomen</tissue>
    </source>
</reference>
<name>A0AAW1AE10_9HYME</name>
<keyword evidence="3" id="KW-1185">Reference proteome</keyword>
<feature type="compositionally biased region" description="Basic and acidic residues" evidence="1">
    <location>
        <begin position="25"/>
        <end position="40"/>
    </location>
</feature>
<dbReference type="AlphaFoldDB" id="A0AAW1AE10"/>
<sequence length="200" mass="22494">MSSKNAEIHHPVSNGHLSSGPTPKAGEREEREKEKQKKEEKEEEEEEKRRFGGRANRYTGVHFVINGFTILEISCEQSSKIRSGVKTKGRSPPLDPLPIPRYARFYDRSATGHRRAEPHDASADQRAGGDRVCLAKAIRRRDHRERRRSSEGKSREHSGVYAQTGDHLVIRGLDSFFCPTFDEREEGEIAAATAVTEQGG</sequence>
<dbReference type="EMBL" id="JAWNGG020000022">
    <property type="protein sequence ID" value="KAK9308332.1"/>
    <property type="molecule type" value="Genomic_DNA"/>
</dbReference>
<evidence type="ECO:0000313" key="3">
    <source>
        <dbReference type="Proteomes" id="UP001432146"/>
    </source>
</evidence>
<accession>A0AAW1AE10</accession>